<dbReference type="Proteomes" id="UP000324585">
    <property type="component" value="Unassembled WGS sequence"/>
</dbReference>
<feature type="transmembrane region" description="Helical" evidence="11">
    <location>
        <begin position="222"/>
        <end position="242"/>
    </location>
</feature>
<evidence type="ECO:0000256" key="8">
    <source>
        <dbReference type="ARBA" id="ARBA00023065"/>
    </source>
</evidence>
<feature type="transmembrane region" description="Helical" evidence="11">
    <location>
        <begin position="943"/>
        <end position="960"/>
    </location>
</feature>
<name>A0A5J4ZA00_PORPP</name>
<accession>A0A5J4ZA00</accession>
<feature type="transmembrane region" description="Helical" evidence="11">
    <location>
        <begin position="966"/>
        <end position="991"/>
    </location>
</feature>
<feature type="transmembrane region" description="Helical" evidence="11">
    <location>
        <begin position="263"/>
        <end position="290"/>
    </location>
</feature>
<feature type="transmembrane region" description="Helical" evidence="11">
    <location>
        <begin position="500"/>
        <end position="521"/>
    </location>
</feature>
<keyword evidence="8" id="KW-0406">Ion transport</keyword>
<evidence type="ECO:0000256" key="7">
    <source>
        <dbReference type="ARBA" id="ARBA00022989"/>
    </source>
</evidence>
<dbReference type="GO" id="GO:0016020">
    <property type="term" value="C:membrane"/>
    <property type="evidence" value="ECO:0007669"/>
    <property type="project" value="InterPro"/>
</dbReference>
<dbReference type="AlphaFoldDB" id="A0A5J4ZA00"/>
<evidence type="ECO:0000256" key="3">
    <source>
        <dbReference type="ARBA" id="ARBA00022448"/>
    </source>
</evidence>
<feature type="region of interest" description="Disordered" evidence="10">
    <location>
        <begin position="1"/>
        <end position="38"/>
    </location>
</feature>
<feature type="region of interest" description="Disordered" evidence="10">
    <location>
        <begin position="1052"/>
        <end position="1080"/>
    </location>
</feature>
<feature type="transmembrane region" description="Helical" evidence="11">
    <location>
        <begin position="587"/>
        <end position="605"/>
    </location>
</feature>
<evidence type="ECO:0000256" key="5">
    <source>
        <dbReference type="ARBA" id="ARBA00022842"/>
    </source>
</evidence>
<feature type="compositionally biased region" description="Low complexity" evidence="10">
    <location>
        <begin position="1"/>
        <end position="24"/>
    </location>
</feature>
<comment type="caution">
    <text evidence="12">The sequence shown here is derived from an EMBL/GenBank/DDBJ whole genome shotgun (WGS) entry which is preliminary data.</text>
</comment>
<feature type="transmembrane region" description="Helical" evidence="11">
    <location>
        <begin position="85"/>
        <end position="109"/>
    </location>
</feature>
<evidence type="ECO:0000256" key="4">
    <source>
        <dbReference type="ARBA" id="ARBA00022692"/>
    </source>
</evidence>
<dbReference type="GO" id="GO:0012505">
    <property type="term" value="C:endomembrane system"/>
    <property type="evidence" value="ECO:0007669"/>
    <property type="project" value="UniProtKB-SubCell"/>
</dbReference>
<dbReference type="EC" id="7.1.3.1" evidence="2"/>
<dbReference type="HAMAP" id="MF_01129">
    <property type="entry name" value="PPase_energized_pump"/>
    <property type="match status" value="1"/>
</dbReference>
<dbReference type="EMBL" id="VRMN01000001">
    <property type="protein sequence ID" value="KAA8499834.1"/>
    <property type="molecule type" value="Genomic_DNA"/>
</dbReference>
<evidence type="ECO:0000313" key="13">
    <source>
        <dbReference type="Proteomes" id="UP000324585"/>
    </source>
</evidence>
<evidence type="ECO:0000256" key="6">
    <source>
        <dbReference type="ARBA" id="ARBA00022967"/>
    </source>
</evidence>
<protein>
    <recommendedName>
        <fullName evidence="2">H(+)-exporting diphosphatase</fullName>
        <ecNumber evidence="2">7.1.3.1</ecNumber>
    </recommendedName>
</protein>
<keyword evidence="9 11" id="KW-0472">Membrane</keyword>
<dbReference type="InterPro" id="IPR004131">
    <property type="entry name" value="PPase-energised_H-pump"/>
</dbReference>
<feature type="transmembrane region" description="Helical" evidence="11">
    <location>
        <begin position="778"/>
        <end position="802"/>
    </location>
</feature>
<dbReference type="GO" id="GO:0009678">
    <property type="term" value="F:diphosphate hydrolysis-driven proton transmembrane transporter activity"/>
    <property type="evidence" value="ECO:0007669"/>
    <property type="project" value="UniProtKB-EC"/>
</dbReference>
<keyword evidence="7 11" id="KW-1133">Transmembrane helix</keyword>
<feature type="transmembrane region" description="Helical" evidence="11">
    <location>
        <begin position="452"/>
        <end position="476"/>
    </location>
</feature>
<keyword evidence="5" id="KW-0460">Magnesium</keyword>
<evidence type="ECO:0000256" key="2">
    <source>
        <dbReference type="ARBA" id="ARBA00013242"/>
    </source>
</evidence>
<keyword evidence="13" id="KW-1185">Reference proteome</keyword>
<feature type="transmembrane region" description="Helical" evidence="11">
    <location>
        <begin position="191"/>
        <end position="216"/>
    </location>
</feature>
<comment type="subcellular location">
    <subcellularLocation>
        <location evidence="1">Endomembrane system</location>
        <topology evidence="1">Multi-pass membrane protein</topology>
    </subcellularLocation>
</comment>
<sequence length="1080" mass="113482">MASKPPAGGMPPAGKPPTGGAKPPVQVRAPEKQGPVEETMPFGYVPRDKVYKGYEVVAPADFPALEAGEHVVDESMLKDKAHNSIPLLVAALFFICAFIAFVVVLAFIARCDLKAGDVELCNQIIDVSSQPGFYTYDTFLFYVPTVYVWAAMTAGAFGLVVICLYAFSVLRQDVGTPRMVEIATYIREGAQAFLIAELIPLLVLWLGLLLLAGLGINWRLGGSYAIGAILSYVTGYVGMSMATRGNVRTAAAAANGLSQGLNVAFRAGAVMGLSVVSIGIAGLSIVYLIFRDVRALSGFSAGASTIALFARVGGGIYTKAADVGADLVGKVESDIPEDDPRNPATIADNVGDNVGDVAGMGADLFESFVGSIVAAVILAAGLPYFFDNPYAMCVFQHLIIDAECGSPTNPPFLVSIANTICAAPISPTLGLGARPLYTYYPSSGVYGSLSMFIALPFMLAMVGVIVGVICTVYVHVPKSVSGEGKGKGDVMESLLNSLRLNVFISSILVIGGAAGLCFGLFDQGTFADQVGFKEANLPAWILPETDTCAPLPGSTLPRLLPVLTNYRPWDATLAFVYPSANEISWRLFIAILIGLYLGMIIGYLTEFFTAGTYGPTQGIASSGEYGAGAVVIQGLGVGMLSTVLPLALVVAVIIGSYNLFGSYAIALSAVGMLSTLGVTMATDAYGPVADNAGGIAEMAEMPSSVRDTTDALDALGNTTAATGKGFSNGSAILTAYALLSALAQDSGLAPNPRQLVAAPGIQPQVLVSARDVVDLVDIYVVGSVFVGIMLPFLFGALTMLAVSRAAQAMIVEVRRQFRDIRGLREGMSGVRPDHVKCVKIATTAALFEMALPGLTAIMSPLIIGFGFGQRALIGLLLGAIGSGYMLGILMSNAGGAWDNAKKLVESGFFGKRHAKGSQWHKATVAGDTVGDPFKDTSGPSMNILIKLMTVFGLVSVPYMQPGIENGLGWIGAIILVITLLTAAVFSLWWYLKMRKLREEARAKPSKLGGEKPPPLKAKATHYNDGGIEMNGVFKNSALYEAWDGAGGDRAFKDGNKDPLNMPGLYNGTGDYENYEQREEP</sequence>
<dbReference type="Pfam" id="PF03030">
    <property type="entry name" value="H_PPase"/>
    <property type="match status" value="1"/>
</dbReference>
<feature type="transmembrane region" description="Helical" evidence="11">
    <location>
        <begin position="660"/>
        <end position="681"/>
    </location>
</feature>
<proteinExistence type="inferred from homology"/>
<evidence type="ECO:0000256" key="1">
    <source>
        <dbReference type="ARBA" id="ARBA00004127"/>
    </source>
</evidence>
<feature type="transmembrane region" description="Helical" evidence="11">
    <location>
        <begin position="845"/>
        <end position="865"/>
    </location>
</feature>
<gene>
    <name evidence="12" type="ORF">FVE85_7419</name>
</gene>
<feature type="transmembrane region" description="Helical" evidence="11">
    <location>
        <begin position="871"/>
        <end position="893"/>
    </location>
</feature>
<dbReference type="PANTHER" id="PTHR31998">
    <property type="entry name" value="K(+)-INSENSITIVE PYROPHOSPHATE-ENERGIZED PROTON PUMP"/>
    <property type="match status" value="1"/>
</dbReference>
<feature type="transmembrane region" description="Helical" evidence="11">
    <location>
        <begin position="368"/>
        <end position="386"/>
    </location>
</feature>
<keyword evidence="6" id="KW-1278">Translocase</keyword>
<evidence type="ECO:0000256" key="9">
    <source>
        <dbReference type="ARBA" id="ARBA00023136"/>
    </source>
</evidence>
<feature type="transmembrane region" description="Helical" evidence="11">
    <location>
        <begin position="146"/>
        <end position="170"/>
    </location>
</feature>
<dbReference type="GO" id="GO:0004427">
    <property type="term" value="F:inorganic diphosphate phosphatase activity"/>
    <property type="evidence" value="ECO:0007669"/>
    <property type="project" value="InterPro"/>
</dbReference>
<organism evidence="12 13">
    <name type="scientific">Porphyridium purpureum</name>
    <name type="common">Red alga</name>
    <name type="synonym">Porphyridium cruentum</name>
    <dbReference type="NCBI Taxonomy" id="35688"/>
    <lineage>
        <taxon>Eukaryota</taxon>
        <taxon>Rhodophyta</taxon>
        <taxon>Bangiophyceae</taxon>
        <taxon>Porphyridiales</taxon>
        <taxon>Porphyridiaceae</taxon>
        <taxon>Porphyridium</taxon>
    </lineage>
</organism>
<keyword evidence="4 11" id="KW-0812">Transmembrane</keyword>
<evidence type="ECO:0000256" key="11">
    <source>
        <dbReference type="SAM" id="Phobius"/>
    </source>
</evidence>
<reference evidence="13" key="1">
    <citation type="journal article" date="2019" name="Nat. Commun.">
        <title>Expansion of phycobilisome linker gene families in mesophilic red algae.</title>
        <authorList>
            <person name="Lee J."/>
            <person name="Kim D."/>
            <person name="Bhattacharya D."/>
            <person name="Yoon H.S."/>
        </authorList>
    </citation>
    <scope>NUCLEOTIDE SEQUENCE [LARGE SCALE GENOMIC DNA]</scope>
    <source>
        <strain evidence="13">CCMP 1328</strain>
    </source>
</reference>
<dbReference type="OrthoDB" id="1937at2759"/>
<evidence type="ECO:0000313" key="12">
    <source>
        <dbReference type="EMBL" id="KAA8499834.1"/>
    </source>
</evidence>
<keyword evidence="3" id="KW-0813">Transport</keyword>
<evidence type="ECO:0000256" key="10">
    <source>
        <dbReference type="SAM" id="MobiDB-lite"/>
    </source>
</evidence>
<feature type="transmembrane region" description="Helical" evidence="11">
    <location>
        <begin position="625"/>
        <end position="653"/>
    </location>
</feature>